<reference evidence="2 3" key="1">
    <citation type="journal article" date="2011" name="ISME J.">
        <title>The endosymbionts of the deep-sea tubeworms Riftia pachyptila and Tevnia jerichonana share an identical physiology as revealed by proteogenomic analyses.</title>
        <authorList>
            <person name="Gardebrecht A."/>
            <person name="Markert S."/>
            <person name="Felbeck H."/>
            <person name="Thuermer A."/>
            <person name="Albrecht D."/>
            <person name="Wollherr A."/>
            <person name="Kabisch J."/>
            <person name="Lehmann R."/>
            <person name="Daniel R."/>
            <person name="Liesegang H."/>
            <person name="Hecker M."/>
            <person name="Sievert S.M."/>
            <person name="Schweder T."/>
        </authorList>
    </citation>
    <scope>NUCLEOTIDE SEQUENCE [LARGE SCALE GENOMIC DNA]</scope>
</reference>
<evidence type="ECO:0000256" key="1">
    <source>
        <dbReference type="SAM" id="MobiDB-lite"/>
    </source>
</evidence>
<dbReference type="AlphaFoldDB" id="G2FBU3"/>
<dbReference type="EMBL" id="AFZB01000002">
    <property type="protein sequence ID" value="EGW55774.1"/>
    <property type="molecule type" value="Genomic_DNA"/>
</dbReference>
<feature type="region of interest" description="Disordered" evidence="1">
    <location>
        <begin position="1"/>
        <end position="37"/>
    </location>
</feature>
<organism evidence="2 3">
    <name type="scientific">endosymbiont of Tevnia jerichonana</name>
    <name type="common">vent Tica</name>
    <dbReference type="NCBI Taxonomy" id="1049564"/>
    <lineage>
        <taxon>Bacteria</taxon>
        <taxon>Pseudomonadati</taxon>
        <taxon>Pseudomonadota</taxon>
        <taxon>Gammaproteobacteria</taxon>
        <taxon>sulfur-oxidizing symbionts</taxon>
    </lineage>
</organism>
<proteinExistence type="predicted"/>
<name>G2FBU3_9GAMM</name>
<comment type="caution">
    <text evidence="2">The sequence shown here is derived from an EMBL/GenBank/DDBJ whole genome shotgun (WGS) entry which is preliminary data.</text>
</comment>
<gene>
    <name evidence="2" type="ORF">TevJSym_ab01270</name>
</gene>
<accession>G2FBU3</accession>
<evidence type="ECO:0000313" key="3">
    <source>
        <dbReference type="Proteomes" id="UP000005167"/>
    </source>
</evidence>
<sequence>MCSAASPIRPIHQSDLDVVPHRSPGQIHETTEFIQGE</sequence>
<keyword evidence="3" id="KW-1185">Reference proteome</keyword>
<protein>
    <submittedName>
        <fullName evidence="2">Uncharacterized protein</fullName>
    </submittedName>
</protein>
<evidence type="ECO:0000313" key="2">
    <source>
        <dbReference type="EMBL" id="EGW55774.1"/>
    </source>
</evidence>
<dbReference type="Proteomes" id="UP000005167">
    <property type="component" value="Unassembled WGS sequence"/>
</dbReference>